<keyword evidence="5" id="KW-0326">Glycosidase</keyword>
<evidence type="ECO:0000313" key="8">
    <source>
        <dbReference type="EMBL" id="CAH1738054.1"/>
    </source>
</evidence>
<dbReference type="PANTHER" id="PTHR10357">
    <property type="entry name" value="ALPHA-AMYLASE FAMILY MEMBER"/>
    <property type="match status" value="1"/>
</dbReference>
<dbReference type="PANTHER" id="PTHR10357:SF179">
    <property type="entry name" value="NEUTRAL AND BASIC AMINO ACID TRANSPORT PROTEIN RBAT"/>
    <property type="match status" value="1"/>
</dbReference>
<organism evidence="8 9">
    <name type="scientific">Aphis gossypii</name>
    <name type="common">Cotton aphid</name>
    <dbReference type="NCBI Taxonomy" id="80765"/>
    <lineage>
        <taxon>Eukaryota</taxon>
        <taxon>Metazoa</taxon>
        <taxon>Ecdysozoa</taxon>
        <taxon>Arthropoda</taxon>
        <taxon>Hexapoda</taxon>
        <taxon>Insecta</taxon>
        <taxon>Pterygota</taxon>
        <taxon>Neoptera</taxon>
        <taxon>Paraneoptera</taxon>
        <taxon>Hemiptera</taxon>
        <taxon>Sternorrhyncha</taxon>
        <taxon>Aphidomorpha</taxon>
        <taxon>Aphidoidea</taxon>
        <taxon>Aphididae</taxon>
        <taxon>Aphidini</taxon>
        <taxon>Aphis</taxon>
        <taxon>Aphis</taxon>
    </lineage>
</organism>
<keyword evidence="9" id="KW-1185">Reference proteome</keyword>
<dbReference type="Gene3D" id="2.60.40.1180">
    <property type="entry name" value="Golgi alpha-mannosidase II"/>
    <property type="match status" value="1"/>
</dbReference>
<dbReference type="EC" id="3.2.1.20" evidence="3"/>
<keyword evidence="4" id="KW-0325">Glycoprotein</keyword>
<dbReference type="Gene3D" id="3.90.400.10">
    <property type="entry name" value="Oligo-1,6-glucosidase, Domain 2"/>
    <property type="match status" value="1"/>
</dbReference>
<dbReference type="SMART" id="SM00642">
    <property type="entry name" value="Aamy"/>
    <property type="match status" value="1"/>
</dbReference>
<dbReference type="Gene3D" id="3.20.20.80">
    <property type="entry name" value="Glycosidases"/>
    <property type="match status" value="1"/>
</dbReference>
<dbReference type="GO" id="GO:0005975">
    <property type="term" value="P:carbohydrate metabolic process"/>
    <property type="evidence" value="ECO:0007669"/>
    <property type="project" value="InterPro"/>
</dbReference>
<name>A0A9P0NSK2_APHGO</name>
<dbReference type="GO" id="GO:0004558">
    <property type="term" value="F:alpha-1,4-glucosidase activity"/>
    <property type="evidence" value="ECO:0007669"/>
    <property type="project" value="UniProtKB-EC"/>
</dbReference>
<feature type="domain" description="Glycosyl hydrolase family 13 catalytic" evidence="7">
    <location>
        <begin position="43"/>
        <end position="437"/>
    </location>
</feature>
<feature type="chain" id="PRO_5040441752" description="alpha-glucosidase" evidence="6">
    <location>
        <begin position="21"/>
        <end position="592"/>
    </location>
</feature>
<evidence type="ECO:0000313" key="9">
    <source>
        <dbReference type="Proteomes" id="UP001154329"/>
    </source>
</evidence>
<dbReference type="OrthoDB" id="1740265at2759"/>
<comment type="catalytic activity">
    <reaction evidence="1">
        <text>Hydrolysis of terminal, non-reducing (1-&gt;4)-linked alpha-D-glucose residues with release of alpha-D-glucose.</text>
        <dbReference type="EC" id="3.2.1.20"/>
    </reaction>
</comment>
<evidence type="ECO:0000256" key="5">
    <source>
        <dbReference type="ARBA" id="ARBA00023295"/>
    </source>
</evidence>
<keyword evidence="5" id="KW-0378">Hydrolase</keyword>
<evidence type="ECO:0000259" key="7">
    <source>
        <dbReference type="SMART" id="SM00642"/>
    </source>
</evidence>
<dbReference type="Pfam" id="PF00128">
    <property type="entry name" value="Alpha-amylase"/>
    <property type="match status" value="1"/>
</dbReference>
<dbReference type="SUPFAM" id="SSF51445">
    <property type="entry name" value="(Trans)glycosidases"/>
    <property type="match status" value="1"/>
</dbReference>
<reference evidence="8" key="1">
    <citation type="submission" date="2022-02" db="EMBL/GenBank/DDBJ databases">
        <authorList>
            <person name="King R."/>
        </authorList>
    </citation>
    <scope>NUCLEOTIDE SEQUENCE</scope>
</reference>
<comment type="similarity">
    <text evidence="2">Belongs to the glycosyl hydrolase 13 family.</text>
</comment>
<dbReference type="InterPro" id="IPR006047">
    <property type="entry name" value="GH13_cat_dom"/>
</dbReference>
<dbReference type="Proteomes" id="UP001154329">
    <property type="component" value="Chromosome 4"/>
</dbReference>
<evidence type="ECO:0000256" key="1">
    <source>
        <dbReference type="ARBA" id="ARBA00001657"/>
    </source>
</evidence>
<evidence type="ECO:0000256" key="6">
    <source>
        <dbReference type="SAM" id="SignalP"/>
    </source>
</evidence>
<accession>A0A9P0NSK2</accession>
<dbReference type="InterPro" id="IPR013780">
    <property type="entry name" value="Glyco_hydro_b"/>
</dbReference>
<reference evidence="8" key="2">
    <citation type="submission" date="2022-10" db="EMBL/GenBank/DDBJ databases">
        <authorList>
            <consortium name="ENA_rothamsted_submissions"/>
            <consortium name="culmorum"/>
            <person name="King R."/>
        </authorList>
    </citation>
    <scope>NUCLEOTIDE SEQUENCE</scope>
</reference>
<evidence type="ECO:0000256" key="2">
    <source>
        <dbReference type="ARBA" id="ARBA00008061"/>
    </source>
</evidence>
<dbReference type="EMBL" id="OU899037">
    <property type="protein sequence ID" value="CAH1738054.1"/>
    <property type="molecule type" value="Genomic_DNA"/>
</dbReference>
<feature type="signal peptide" evidence="6">
    <location>
        <begin position="1"/>
        <end position="20"/>
    </location>
</feature>
<dbReference type="AlphaFoldDB" id="A0A9P0NSK2"/>
<gene>
    <name evidence="8" type="ORF">APHIGO_LOCUS11470</name>
</gene>
<dbReference type="InterPro" id="IPR045857">
    <property type="entry name" value="O16G_dom_2"/>
</dbReference>
<dbReference type="FunFam" id="3.90.400.10:FF:000001">
    <property type="entry name" value="Maltase A3, isoform A"/>
    <property type="match status" value="1"/>
</dbReference>
<evidence type="ECO:0000256" key="3">
    <source>
        <dbReference type="ARBA" id="ARBA00012741"/>
    </source>
</evidence>
<protein>
    <recommendedName>
        <fullName evidence="3">alpha-glucosidase</fullName>
        <ecNumber evidence="3">3.2.1.20</ecNumber>
    </recommendedName>
</protein>
<sequence length="592" mass="68936">MFKVITVCMWLFAFNNLVSSEFIYEGLSDSVQPDWWQTEIIYQIYVRSFKDSDGDGVGDLNGITEKVPYFKSINVGAVWLSPIFLSPQNDFGYDISDYKEIDPIYGTMEDFERMRDEFHKHGIKILLDFVPNHTSDEHEWFQKSIKKIEPFTDYYVWKDPIFDQNGTKTPPSNWLGVFNSGSAWEWNDEREQYYLHQFQVKQPDLNYRSPSVREEIKNTLLYWLGRGVDGFRFDAVNYLFEREDLADEPKSNKIGYLDTDYDSLSHTSTLDQPETYSIVRSWRQMLDSYRTRENKTKFMMVECYSPFDKTMLYYGNQSAPGAHFPFNFLFINTFDQQSDAAQVHNMIKSWINGMPTGMWPNWVLGNHDNSRVATRSNPMLVDGLHMIQHLLPGTSVTYYGDELGLIDTNVRWDQTVDPAGLNVGPYRFLKFSRDPVRTPFPWDSSYNAGFSNSSNLWLPLNSDYWKKNIVEESKYKSNLRSYRQLARLRRSLTFLKGDLHLYTLSKWVFGFSRSFYDHPTYFIVVNLGSEIEVVDLLKFRATLPLTLKIKVSSINSGYVTGNLVNAENVLLRPKAALVLTTSRINEDTLANS</sequence>
<dbReference type="InterPro" id="IPR017853">
    <property type="entry name" value="GH"/>
</dbReference>
<evidence type="ECO:0000256" key="4">
    <source>
        <dbReference type="ARBA" id="ARBA00023180"/>
    </source>
</evidence>
<keyword evidence="6" id="KW-0732">Signal</keyword>
<proteinExistence type="inferred from homology"/>
<dbReference type="CDD" id="cd11328">
    <property type="entry name" value="AmyAc_maltase"/>
    <property type="match status" value="1"/>
</dbReference>